<dbReference type="EMBL" id="MT142989">
    <property type="protein sequence ID" value="QJA91467.1"/>
    <property type="molecule type" value="Genomic_DNA"/>
</dbReference>
<evidence type="ECO:0000313" key="2">
    <source>
        <dbReference type="EMBL" id="QJA91467.1"/>
    </source>
</evidence>
<keyword evidence="1" id="KW-0812">Transmembrane</keyword>
<evidence type="ECO:0000256" key="1">
    <source>
        <dbReference type="SAM" id="Phobius"/>
    </source>
</evidence>
<sequence>MKNTLCRLIQIFSLLGGVLLFIPILVVAIPFIIFLLLVVQPLNYANATLKRNIRIVPGGNGGISGTLH</sequence>
<name>A0A6M3L901_9ZZZZ</name>
<protein>
    <submittedName>
        <fullName evidence="2">Uncharacterized protein</fullName>
    </submittedName>
</protein>
<proteinExistence type="predicted"/>
<organism evidence="2">
    <name type="scientific">viral metagenome</name>
    <dbReference type="NCBI Taxonomy" id="1070528"/>
    <lineage>
        <taxon>unclassified sequences</taxon>
        <taxon>metagenomes</taxon>
        <taxon>organismal metagenomes</taxon>
    </lineage>
</organism>
<keyword evidence="1" id="KW-0472">Membrane</keyword>
<reference evidence="2" key="1">
    <citation type="submission" date="2020-03" db="EMBL/GenBank/DDBJ databases">
        <title>The deep terrestrial virosphere.</title>
        <authorList>
            <person name="Holmfeldt K."/>
            <person name="Nilsson E."/>
            <person name="Simone D."/>
            <person name="Lopez-Fernandez M."/>
            <person name="Wu X."/>
            <person name="de Brujin I."/>
            <person name="Lundin D."/>
            <person name="Andersson A."/>
            <person name="Bertilsson S."/>
            <person name="Dopson M."/>
        </authorList>
    </citation>
    <scope>NUCLEOTIDE SEQUENCE</scope>
    <source>
        <strain evidence="2">MM415B03360</strain>
    </source>
</reference>
<dbReference type="AlphaFoldDB" id="A0A6M3L901"/>
<feature type="transmembrane region" description="Helical" evidence="1">
    <location>
        <begin position="12"/>
        <end position="39"/>
    </location>
</feature>
<keyword evidence="1" id="KW-1133">Transmembrane helix</keyword>
<gene>
    <name evidence="2" type="ORF">MM415B03360_0011</name>
</gene>
<accession>A0A6M3L901</accession>